<dbReference type="PROSITE" id="PS00108">
    <property type="entry name" value="PROTEIN_KINASE_ST"/>
    <property type="match status" value="1"/>
</dbReference>
<keyword evidence="3 11" id="KW-0723">Serine/threonine-protein kinase</keyword>
<feature type="binding site" evidence="10">
    <location>
        <position position="88"/>
    </location>
    <ligand>
        <name>ATP</name>
        <dbReference type="ChEBI" id="CHEBI:30616"/>
    </ligand>
</feature>
<evidence type="ECO:0000259" key="13">
    <source>
        <dbReference type="PROSITE" id="PS50011"/>
    </source>
</evidence>
<evidence type="ECO:0000256" key="11">
    <source>
        <dbReference type="RuleBase" id="RU000304"/>
    </source>
</evidence>
<keyword evidence="7 10" id="KW-0067">ATP-binding</keyword>
<dbReference type="InterPro" id="IPR008271">
    <property type="entry name" value="Ser/Thr_kinase_AS"/>
</dbReference>
<evidence type="ECO:0000256" key="7">
    <source>
        <dbReference type="ARBA" id="ARBA00022840"/>
    </source>
</evidence>
<evidence type="ECO:0000256" key="2">
    <source>
        <dbReference type="ARBA" id="ARBA00012425"/>
    </source>
</evidence>
<dbReference type="PROSITE" id="PS00107">
    <property type="entry name" value="PROTEIN_KINASE_ATP"/>
    <property type="match status" value="1"/>
</dbReference>
<comment type="similarity">
    <text evidence="1">Belongs to the protein kinase superfamily. CMGC Ser/Thr protein kinase family. CDC2/CDKX subfamily.</text>
</comment>
<dbReference type="EMBL" id="JAOPGA020001290">
    <property type="protein sequence ID" value="KAL0486975.1"/>
    <property type="molecule type" value="Genomic_DNA"/>
</dbReference>
<evidence type="ECO:0000313" key="16">
    <source>
        <dbReference type="Proteomes" id="UP001431209"/>
    </source>
</evidence>
<dbReference type="Pfam" id="PF00069">
    <property type="entry name" value="Pkinase"/>
    <property type="match status" value="1"/>
</dbReference>
<dbReference type="PROSITE" id="PS50011">
    <property type="entry name" value="PROTEIN_KINASE_DOM"/>
    <property type="match status" value="1"/>
</dbReference>
<feature type="region of interest" description="Disordered" evidence="12">
    <location>
        <begin position="398"/>
        <end position="451"/>
    </location>
</feature>
<dbReference type="EC" id="2.7.11.22" evidence="2"/>
<evidence type="ECO:0000256" key="12">
    <source>
        <dbReference type="SAM" id="MobiDB-lite"/>
    </source>
</evidence>
<dbReference type="SMART" id="SM00220">
    <property type="entry name" value="S_TKc"/>
    <property type="match status" value="1"/>
</dbReference>
<dbReference type="InterPro" id="IPR050108">
    <property type="entry name" value="CDK"/>
</dbReference>
<dbReference type="Proteomes" id="UP001431209">
    <property type="component" value="Unassembled WGS sequence"/>
</dbReference>
<dbReference type="PANTHER" id="PTHR24056:SF508">
    <property type="entry name" value="CYCLIN-DEPENDENT KINASE 10"/>
    <property type="match status" value="1"/>
</dbReference>
<dbReference type="PANTHER" id="PTHR24056">
    <property type="entry name" value="CELL DIVISION PROTEIN KINASE"/>
    <property type="match status" value="1"/>
</dbReference>
<protein>
    <recommendedName>
        <fullName evidence="2">cyclin-dependent kinase</fullName>
        <ecNumber evidence="2">2.7.11.22</ecNumber>
    </recommendedName>
</protein>
<dbReference type="FunFam" id="1.10.510.10:FF:000624">
    <property type="entry name" value="Mitogen-activated protein kinase"/>
    <property type="match status" value="1"/>
</dbReference>
<dbReference type="GO" id="GO:0004693">
    <property type="term" value="F:cyclin-dependent protein serine/threonine kinase activity"/>
    <property type="evidence" value="ECO:0007669"/>
    <property type="project" value="UniProtKB-EC"/>
</dbReference>
<evidence type="ECO:0000313" key="15">
    <source>
        <dbReference type="EMBL" id="KAL0490738.1"/>
    </source>
</evidence>
<dbReference type="GO" id="GO:0005634">
    <property type="term" value="C:nucleus"/>
    <property type="evidence" value="ECO:0007669"/>
    <property type="project" value="TreeGrafter"/>
</dbReference>
<evidence type="ECO:0000256" key="10">
    <source>
        <dbReference type="PROSITE-ProRule" id="PRU10141"/>
    </source>
</evidence>
<name>A0AAW2ZMW8_9EUKA</name>
<comment type="catalytic activity">
    <reaction evidence="9">
        <text>L-seryl-[protein] + ATP = O-phospho-L-seryl-[protein] + ADP + H(+)</text>
        <dbReference type="Rhea" id="RHEA:17989"/>
        <dbReference type="Rhea" id="RHEA-COMP:9863"/>
        <dbReference type="Rhea" id="RHEA-COMP:11604"/>
        <dbReference type="ChEBI" id="CHEBI:15378"/>
        <dbReference type="ChEBI" id="CHEBI:29999"/>
        <dbReference type="ChEBI" id="CHEBI:30616"/>
        <dbReference type="ChEBI" id="CHEBI:83421"/>
        <dbReference type="ChEBI" id="CHEBI:456216"/>
        <dbReference type="EC" id="2.7.11.22"/>
    </reaction>
</comment>
<feature type="compositionally biased region" description="Polar residues" evidence="12">
    <location>
        <begin position="8"/>
        <end position="28"/>
    </location>
</feature>
<evidence type="ECO:0000256" key="3">
    <source>
        <dbReference type="ARBA" id="ARBA00022527"/>
    </source>
</evidence>
<evidence type="ECO:0000256" key="9">
    <source>
        <dbReference type="ARBA" id="ARBA00048367"/>
    </source>
</evidence>
<evidence type="ECO:0000256" key="8">
    <source>
        <dbReference type="ARBA" id="ARBA00047811"/>
    </source>
</evidence>
<keyword evidence="5 10" id="KW-0547">Nucleotide-binding</keyword>
<dbReference type="GO" id="GO:0005524">
    <property type="term" value="F:ATP binding"/>
    <property type="evidence" value="ECO:0007669"/>
    <property type="project" value="UniProtKB-UniRule"/>
</dbReference>
<gene>
    <name evidence="14" type="ORF">AKO1_000014</name>
    <name evidence="15" type="ORF">AKO1_002525</name>
</gene>
<feature type="region of interest" description="Disordered" evidence="12">
    <location>
        <begin position="1"/>
        <end position="50"/>
    </location>
</feature>
<dbReference type="FunFam" id="3.30.200.20:FF:000054">
    <property type="entry name" value="Cyclin-dependent kinase 11B"/>
    <property type="match status" value="1"/>
</dbReference>
<keyword evidence="16" id="KW-1185">Reference proteome</keyword>
<dbReference type="InterPro" id="IPR000719">
    <property type="entry name" value="Prot_kinase_dom"/>
</dbReference>
<accession>A0AAW2ZMW8</accession>
<evidence type="ECO:0000256" key="6">
    <source>
        <dbReference type="ARBA" id="ARBA00022777"/>
    </source>
</evidence>
<organism evidence="15 16">
    <name type="scientific">Acrasis kona</name>
    <dbReference type="NCBI Taxonomy" id="1008807"/>
    <lineage>
        <taxon>Eukaryota</taxon>
        <taxon>Discoba</taxon>
        <taxon>Heterolobosea</taxon>
        <taxon>Tetramitia</taxon>
        <taxon>Eutetramitia</taxon>
        <taxon>Acrasidae</taxon>
        <taxon>Acrasis</taxon>
    </lineage>
</organism>
<dbReference type="GO" id="GO:0007346">
    <property type="term" value="P:regulation of mitotic cell cycle"/>
    <property type="evidence" value="ECO:0007669"/>
    <property type="project" value="TreeGrafter"/>
</dbReference>
<dbReference type="Gene3D" id="1.10.510.10">
    <property type="entry name" value="Transferase(Phosphotransferase) domain 1"/>
    <property type="match status" value="1"/>
</dbReference>
<feature type="compositionally biased region" description="Low complexity" evidence="12">
    <location>
        <begin position="424"/>
        <end position="434"/>
    </location>
</feature>
<keyword evidence="6 15" id="KW-0418">Kinase</keyword>
<dbReference type="AlphaFoldDB" id="A0AAW2ZMW8"/>
<evidence type="ECO:0000313" key="14">
    <source>
        <dbReference type="EMBL" id="KAL0486975.1"/>
    </source>
</evidence>
<feature type="domain" description="Protein kinase" evidence="13">
    <location>
        <begin position="59"/>
        <end position="377"/>
    </location>
</feature>
<proteinExistence type="inferred from homology"/>
<sequence>MSDKPLTMKQSAGMTNSPSRKPISTNQPLKPKAFVAEDRPQLSTPSNPFNGKCRSVESFEKLNKIGEGTYGTVYRARDRRTGQIVALKKIKMNIEKDGMPVTALREISLLNTVNDHPNIVKLYEVVVGYKLSSVFLVFEYCEHDVSILLDSRKNLFSESEIKCLLRQLLKAMDYMHKQYIIHRDIKLSNLLYNGHGQLKVADFGLARFYGTPAVNTAELTSVEQQNEKLTPKVQTLWYRAPELLLGVESYSTAVDMWAVGCIFGELLLSRPVMPGKQDLNQLELIYELLGEPNEKIWPGYLQLPAIKNLKKDENGDVVPIVKVSSEPSESGSRLRDRIKSVVGQRLSRSGYDLLESMLQYDPNKRITAADALNHEYFSTPPHTKPIDMMPVFPSYHTDTDYNHRRRHHKESEESIKPPIPIHGVSSSVAAPSAKPKARIESDRASKRPRHS</sequence>
<dbReference type="Gene3D" id="3.30.200.20">
    <property type="entry name" value="Phosphorylase Kinase, domain 1"/>
    <property type="match status" value="1"/>
</dbReference>
<keyword evidence="4" id="KW-0808">Transferase</keyword>
<evidence type="ECO:0000256" key="4">
    <source>
        <dbReference type="ARBA" id="ARBA00022679"/>
    </source>
</evidence>
<dbReference type="EMBL" id="JAOPGA020001714">
    <property type="protein sequence ID" value="KAL0490738.1"/>
    <property type="molecule type" value="Genomic_DNA"/>
</dbReference>
<comment type="caution">
    <text evidence="15">The sequence shown here is derived from an EMBL/GenBank/DDBJ whole genome shotgun (WGS) entry which is preliminary data.</text>
</comment>
<evidence type="ECO:0000256" key="1">
    <source>
        <dbReference type="ARBA" id="ARBA00006485"/>
    </source>
</evidence>
<comment type="catalytic activity">
    <reaction evidence="8">
        <text>L-threonyl-[protein] + ATP = O-phospho-L-threonyl-[protein] + ADP + H(+)</text>
        <dbReference type="Rhea" id="RHEA:46608"/>
        <dbReference type="Rhea" id="RHEA-COMP:11060"/>
        <dbReference type="Rhea" id="RHEA-COMP:11605"/>
        <dbReference type="ChEBI" id="CHEBI:15378"/>
        <dbReference type="ChEBI" id="CHEBI:30013"/>
        <dbReference type="ChEBI" id="CHEBI:30616"/>
        <dbReference type="ChEBI" id="CHEBI:61977"/>
        <dbReference type="ChEBI" id="CHEBI:456216"/>
        <dbReference type="EC" id="2.7.11.22"/>
    </reaction>
</comment>
<dbReference type="SUPFAM" id="SSF56112">
    <property type="entry name" value="Protein kinase-like (PK-like)"/>
    <property type="match status" value="1"/>
</dbReference>
<reference evidence="15 16" key="1">
    <citation type="submission" date="2024-03" db="EMBL/GenBank/DDBJ databases">
        <title>The Acrasis kona genome and developmental transcriptomes reveal deep origins of eukaryotic multicellular pathways.</title>
        <authorList>
            <person name="Sheikh S."/>
            <person name="Fu C.-J."/>
            <person name="Brown M.W."/>
            <person name="Baldauf S.L."/>
        </authorList>
    </citation>
    <scope>NUCLEOTIDE SEQUENCE [LARGE SCALE GENOMIC DNA]</scope>
    <source>
        <strain evidence="15 16">ATCC MYA-3509</strain>
    </source>
</reference>
<evidence type="ECO:0000256" key="5">
    <source>
        <dbReference type="ARBA" id="ARBA00022741"/>
    </source>
</evidence>
<dbReference type="InterPro" id="IPR017441">
    <property type="entry name" value="Protein_kinase_ATP_BS"/>
</dbReference>
<dbReference type="InterPro" id="IPR011009">
    <property type="entry name" value="Kinase-like_dom_sf"/>
</dbReference>